<feature type="region of interest" description="Disordered" evidence="2">
    <location>
        <begin position="506"/>
        <end position="546"/>
    </location>
</feature>
<feature type="compositionally biased region" description="Polar residues" evidence="2">
    <location>
        <begin position="858"/>
        <end position="868"/>
    </location>
</feature>
<proteinExistence type="predicted"/>
<protein>
    <submittedName>
        <fullName evidence="3">Uncharacterized protein</fullName>
    </submittedName>
</protein>
<dbReference type="Proteomes" id="UP001383192">
    <property type="component" value="Unassembled WGS sequence"/>
</dbReference>
<feature type="compositionally biased region" description="Basic and acidic residues" evidence="2">
    <location>
        <begin position="442"/>
        <end position="454"/>
    </location>
</feature>
<organism evidence="3 4">
    <name type="scientific">Paramarasmius palmivorus</name>
    <dbReference type="NCBI Taxonomy" id="297713"/>
    <lineage>
        <taxon>Eukaryota</taxon>
        <taxon>Fungi</taxon>
        <taxon>Dikarya</taxon>
        <taxon>Basidiomycota</taxon>
        <taxon>Agaricomycotina</taxon>
        <taxon>Agaricomycetes</taxon>
        <taxon>Agaricomycetidae</taxon>
        <taxon>Agaricales</taxon>
        <taxon>Marasmiineae</taxon>
        <taxon>Marasmiaceae</taxon>
        <taxon>Paramarasmius</taxon>
    </lineage>
</organism>
<dbReference type="EMBL" id="JAYKXP010000031">
    <property type="protein sequence ID" value="KAK7041943.1"/>
    <property type="molecule type" value="Genomic_DNA"/>
</dbReference>
<comment type="caution">
    <text evidence="3">The sequence shown here is derived from an EMBL/GenBank/DDBJ whole genome shotgun (WGS) entry which is preliminary data.</text>
</comment>
<evidence type="ECO:0000256" key="1">
    <source>
        <dbReference type="SAM" id="Coils"/>
    </source>
</evidence>
<name>A0AAW0CSB9_9AGAR</name>
<feature type="compositionally biased region" description="Low complexity" evidence="2">
    <location>
        <begin position="506"/>
        <end position="526"/>
    </location>
</feature>
<feature type="region of interest" description="Disordered" evidence="2">
    <location>
        <begin position="15"/>
        <end position="126"/>
    </location>
</feature>
<accession>A0AAW0CSB9</accession>
<gene>
    <name evidence="3" type="ORF">VNI00_008925</name>
</gene>
<evidence type="ECO:0000313" key="3">
    <source>
        <dbReference type="EMBL" id="KAK7041943.1"/>
    </source>
</evidence>
<keyword evidence="4" id="KW-1185">Reference proteome</keyword>
<evidence type="ECO:0000313" key="4">
    <source>
        <dbReference type="Proteomes" id="UP001383192"/>
    </source>
</evidence>
<feature type="compositionally biased region" description="Polar residues" evidence="2">
    <location>
        <begin position="320"/>
        <end position="336"/>
    </location>
</feature>
<feature type="coiled-coil region" evidence="1">
    <location>
        <begin position="135"/>
        <end position="316"/>
    </location>
</feature>
<dbReference type="AlphaFoldDB" id="A0AAW0CSB9"/>
<feature type="compositionally biased region" description="Basic and acidic residues" evidence="2">
    <location>
        <begin position="28"/>
        <end position="38"/>
    </location>
</feature>
<evidence type="ECO:0000256" key="2">
    <source>
        <dbReference type="SAM" id="MobiDB-lite"/>
    </source>
</evidence>
<reference evidence="3 4" key="1">
    <citation type="submission" date="2024-01" db="EMBL/GenBank/DDBJ databases">
        <title>A draft genome for a cacao thread blight-causing isolate of Paramarasmius palmivorus.</title>
        <authorList>
            <person name="Baruah I.K."/>
            <person name="Bukari Y."/>
            <person name="Amoako-Attah I."/>
            <person name="Meinhardt L.W."/>
            <person name="Bailey B.A."/>
            <person name="Cohen S.P."/>
        </authorList>
    </citation>
    <scope>NUCLEOTIDE SEQUENCE [LARGE SCALE GENOMIC DNA]</scope>
    <source>
        <strain evidence="3 4">GH-12</strain>
    </source>
</reference>
<feature type="compositionally biased region" description="Acidic residues" evidence="2">
    <location>
        <begin position="477"/>
        <end position="487"/>
    </location>
</feature>
<feature type="region of interest" description="Disordered" evidence="2">
    <location>
        <begin position="857"/>
        <end position="878"/>
    </location>
</feature>
<sequence length="878" mass="99994">MNDFHTVASEHSFTFNTAGAGQPSMSIDNEHTENDNKFDPSNPLFSFVLGSYPPGSHSPRTSNFQHHPIPSVPARFRNSSSQGSTSTSYSKVRRASDLHDSHQQPCKCRAVPGPSQQQIDEDEKTRELGEERALRQSAEQRCEQDAEEITELKRQAARLAQDKATLQDSNGKCASQLNSLQSQLDDLEQKHNQASKQAQENETLRALNEKYAQQLNVLQSELDGLKQDHDQASIHTQENVELRALNEDHAHQLDALQSELNSMKQKHLQEEALRGELEDKCRENIRIQMEHLVQEKETLQEANAKYVKEIESLMSQVNALGRASQSSTNDNSTPSHSPDIDPSNEQLQEAHRRVQELQTKLAEHINSMEETEVTIELQIEKIVALTQERDNALVDRDNAIRKWHDIRTSSNEMFTQGTQALETIQRLETQVKQLENDKEKLAEERDDYKKELSRLRARKRPKSSSSSSPGATTMQDTPEDADQEDEGLFSEESVKRIVDEALNRFSTTTAQPSSSSSQIPTESPPSGRKRKIAPKPGSRAYMQESKTSGFASVKSVEPEWRQLMRKIFVDRTGGVSGVNSYQDYIPVADDLAQNFDKGLGEGPKEATKYRLYFGEGWQKSRWNRQVVRDLIQEVVRGQAEARIPGECLSSEAIEACLWDYIKQAQVSWKRHIPRVHPTGNRFETTDEATLRSQIQEAERTQSLRANTRKSLKYKERKKGVQQILFDPSLSTMARRKWEFVEEVVTALGNDGQSSDETDEGHRDRPLVSSIPYYRRRIVSELLSELDTESRNLQRKINLAKGKRRMNPLRPRGRGTEKSTRTLARRLPEACYHRRFLRALDTIEKEGLAIRDSDLPFLNQMSQNNSDTENPAPEEMDTQ</sequence>
<feature type="region of interest" description="Disordered" evidence="2">
    <location>
        <begin position="320"/>
        <end position="355"/>
    </location>
</feature>
<keyword evidence="1" id="KW-0175">Coiled coil</keyword>
<feature type="region of interest" description="Disordered" evidence="2">
    <location>
        <begin position="442"/>
        <end position="487"/>
    </location>
</feature>
<feature type="compositionally biased region" description="Low complexity" evidence="2">
    <location>
        <begin position="79"/>
        <end position="90"/>
    </location>
</feature>
<feature type="compositionally biased region" description="Polar residues" evidence="2">
    <location>
        <begin position="15"/>
        <end position="27"/>
    </location>
</feature>